<dbReference type="OrthoDB" id="2618950at2"/>
<evidence type="ECO:0000313" key="2">
    <source>
        <dbReference type="Proteomes" id="UP000198601"/>
    </source>
</evidence>
<dbReference type="Proteomes" id="UP000198601">
    <property type="component" value="Unassembled WGS sequence"/>
</dbReference>
<gene>
    <name evidence="1" type="ORF">SAMN04487970_1008156</name>
</gene>
<reference evidence="2" key="1">
    <citation type="submission" date="2016-10" db="EMBL/GenBank/DDBJ databases">
        <authorList>
            <person name="Varghese N."/>
            <person name="Submissions S."/>
        </authorList>
    </citation>
    <scope>NUCLEOTIDE SEQUENCE [LARGE SCALE GENOMIC DNA]</scope>
    <source>
        <strain evidence="2">CGMCC 1.8946</strain>
    </source>
</reference>
<protein>
    <submittedName>
        <fullName evidence="1">Uncharacterized protein</fullName>
    </submittedName>
</protein>
<dbReference type="AlphaFoldDB" id="A0A1G4QSC3"/>
<organism evidence="1 2">
    <name type="scientific">Paenibacillus tianmuensis</name>
    <dbReference type="NCBI Taxonomy" id="624147"/>
    <lineage>
        <taxon>Bacteria</taxon>
        <taxon>Bacillati</taxon>
        <taxon>Bacillota</taxon>
        <taxon>Bacilli</taxon>
        <taxon>Bacillales</taxon>
        <taxon>Paenibacillaceae</taxon>
        <taxon>Paenibacillus</taxon>
    </lineage>
</organism>
<evidence type="ECO:0000313" key="1">
    <source>
        <dbReference type="EMBL" id="SCW47278.1"/>
    </source>
</evidence>
<keyword evidence="2" id="KW-1185">Reference proteome</keyword>
<accession>A0A1G4QSC3</accession>
<dbReference type="EMBL" id="FMTT01000008">
    <property type="protein sequence ID" value="SCW47278.1"/>
    <property type="molecule type" value="Genomic_DNA"/>
</dbReference>
<sequence length="234" mass="27801">MRWMKEIEQSEPIKGIIVPREDSTNFKIKKETSTPAIYTYDLSLLSQWIIVPFLLNTSQDHVIQLPIHYKDDYLLLMKTVGIHFDTIKVIYIDDKVDEVILKGLKLESKKEFQTILFTKEKIHPVVRDFYVKSNHITPKENLFHVILNVKQFELDLTEFVNGREFSTDQDTSLWNFLQRNFLEKYGEINLAPEGWDLEDELLYSETLHYFCTFARNIYMYVNIINNKVRGLKII</sequence>
<name>A0A1G4QSC3_9BACL</name>
<proteinExistence type="predicted"/>